<reference evidence="4" key="1">
    <citation type="journal article" date="2021" name="Genome Biol. Evol.">
        <title>The assembled and annotated genome of the fairy-ring fungus Marasmius oreades.</title>
        <authorList>
            <person name="Hiltunen M."/>
            <person name="Ament-Velasquez S.L."/>
            <person name="Johannesson H."/>
        </authorList>
    </citation>
    <scope>NUCLEOTIDE SEQUENCE</scope>
    <source>
        <strain evidence="4">03SP1</strain>
    </source>
</reference>
<keyword evidence="5" id="KW-1185">Reference proteome</keyword>
<feature type="compositionally biased region" description="Basic and acidic residues" evidence="2">
    <location>
        <begin position="72"/>
        <end position="100"/>
    </location>
</feature>
<accession>A0A9P7UPY2</accession>
<comment type="caution">
    <text evidence="4">The sequence shown here is derived from an EMBL/GenBank/DDBJ whole genome shotgun (WGS) entry which is preliminary data.</text>
</comment>
<dbReference type="AlphaFoldDB" id="A0A9P7UPY2"/>
<dbReference type="InterPro" id="IPR036249">
    <property type="entry name" value="Thioredoxin-like_sf"/>
</dbReference>
<feature type="region of interest" description="Disordered" evidence="2">
    <location>
        <begin position="12"/>
        <end position="107"/>
    </location>
</feature>
<dbReference type="Proteomes" id="UP001049176">
    <property type="component" value="Chromosome 9"/>
</dbReference>
<organism evidence="4 5">
    <name type="scientific">Marasmius oreades</name>
    <name type="common">fairy-ring Marasmius</name>
    <dbReference type="NCBI Taxonomy" id="181124"/>
    <lineage>
        <taxon>Eukaryota</taxon>
        <taxon>Fungi</taxon>
        <taxon>Dikarya</taxon>
        <taxon>Basidiomycota</taxon>
        <taxon>Agaricomycotina</taxon>
        <taxon>Agaricomycetes</taxon>
        <taxon>Agaricomycetidae</taxon>
        <taxon>Agaricales</taxon>
        <taxon>Marasmiineae</taxon>
        <taxon>Marasmiaceae</taxon>
        <taxon>Marasmius</taxon>
    </lineage>
</organism>
<feature type="domain" description="Phosducin" evidence="3">
    <location>
        <begin position="64"/>
        <end position="219"/>
    </location>
</feature>
<dbReference type="OrthoDB" id="70588at2759"/>
<gene>
    <name evidence="4" type="ORF">E1B28_013488</name>
</gene>
<protein>
    <recommendedName>
        <fullName evidence="3">Phosducin domain-containing protein</fullName>
    </recommendedName>
</protein>
<dbReference type="EMBL" id="CM032189">
    <property type="protein sequence ID" value="KAG7087529.1"/>
    <property type="molecule type" value="Genomic_DNA"/>
</dbReference>
<dbReference type="PANTHER" id="PTHR46052">
    <property type="entry name" value="PHOSDUCIN-LIKE PROTEIN"/>
    <property type="match status" value="1"/>
</dbReference>
<name>A0A9P7UPY2_9AGAR</name>
<feature type="compositionally biased region" description="Basic and acidic residues" evidence="2">
    <location>
        <begin position="35"/>
        <end position="45"/>
    </location>
</feature>
<comment type="similarity">
    <text evidence="1">Belongs to the phosducin family.</text>
</comment>
<dbReference type="Pfam" id="PF02114">
    <property type="entry name" value="Phosducin"/>
    <property type="match status" value="1"/>
</dbReference>
<evidence type="ECO:0000256" key="2">
    <source>
        <dbReference type="SAM" id="MobiDB-lite"/>
    </source>
</evidence>
<dbReference type="InterPro" id="IPR024253">
    <property type="entry name" value="Phosducin_thioredoxin-like_dom"/>
</dbReference>
<evidence type="ECO:0000313" key="4">
    <source>
        <dbReference type="EMBL" id="KAG7087529.1"/>
    </source>
</evidence>
<feature type="compositionally biased region" description="Acidic residues" evidence="2">
    <location>
        <begin position="244"/>
        <end position="271"/>
    </location>
</feature>
<feature type="region of interest" description="Disordered" evidence="2">
    <location>
        <begin position="219"/>
        <end position="271"/>
    </location>
</feature>
<feature type="compositionally biased region" description="Low complexity" evidence="2">
    <location>
        <begin position="19"/>
        <end position="33"/>
    </location>
</feature>
<feature type="compositionally biased region" description="Polar residues" evidence="2">
    <location>
        <begin position="221"/>
        <end position="235"/>
    </location>
</feature>
<dbReference type="CDD" id="cd02957">
    <property type="entry name" value="Phd_like"/>
    <property type="match status" value="1"/>
</dbReference>
<sequence length="342" mass="38840">MYADIEALVLSGELFNGKSRSSSPTRSDSSSSDQGWHDEHLDEKLSQSPAPQSQPQQESIGMGPGRTGVKGVIRDRDEAREMERERRGREMEEMRKKMEKSSLGGKTFLEEEREKGLDEKVDPLVEKERERVQQKVRGSREDVFGRAKEGKFGHLREVGRHNFVAAVEKEARGVWVVLHLYDGSLDRCYALDDTLTRLAPLYPDTKFLRSRASALGFARLHSTSQPQLPKTTSRPPRSRHGGDDGDDPYGDLDELEADKDSEDSEEYDEDNVDLDMLPTMLVYRDGELVFNWVRVDWEAKAGVEDLLSKHHVIPQTDHTVEFGGFGIPSDDEFEETLLWDSD</sequence>
<dbReference type="GeneID" id="66082563"/>
<evidence type="ECO:0000256" key="1">
    <source>
        <dbReference type="ARBA" id="ARBA00009686"/>
    </source>
</evidence>
<dbReference type="RefSeq" id="XP_043004000.1">
    <property type="nucleotide sequence ID" value="XM_043158647.1"/>
</dbReference>
<dbReference type="SUPFAM" id="SSF52833">
    <property type="entry name" value="Thioredoxin-like"/>
    <property type="match status" value="1"/>
</dbReference>
<dbReference type="Gene3D" id="3.40.30.10">
    <property type="entry name" value="Glutaredoxin"/>
    <property type="match status" value="1"/>
</dbReference>
<feature type="compositionally biased region" description="Low complexity" evidence="2">
    <location>
        <begin position="46"/>
        <end position="57"/>
    </location>
</feature>
<evidence type="ECO:0000259" key="3">
    <source>
        <dbReference type="Pfam" id="PF02114"/>
    </source>
</evidence>
<evidence type="ECO:0000313" key="5">
    <source>
        <dbReference type="Proteomes" id="UP001049176"/>
    </source>
</evidence>
<dbReference type="InterPro" id="IPR051499">
    <property type="entry name" value="Phosducin-like_reg"/>
</dbReference>
<dbReference type="KEGG" id="more:E1B28_013488"/>
<dbReference type="PANTHER" id="PTHR46052:SF1">
    <property type="entry name" value="PHOSDUCIN-LIKE PROTEIN"/>
    <property type="match status" value="1"/>
</dbReference>
<proteinExistence type="inferred from homology"/>